<feature type="region of interest" description="Disordered" evidence="1">
    <location>
        <begin position="555"/>
        <end position="746"/>
    </location>
</feature>
<feature type="compositionally biased region" description="Basic and acidic residues" evidence="1">
    <location>
        <begin position="1014"/>
        <end position="1029"/>
    </location>
</feature>
<proteinExistence type="predicted"/>
<organism evidence="2 3">
    <name type="scientific">Xylaria flabelliformis</name>
    <dbReference type="NCBI Taxonomy" id="2512241"/>
    <lineage>
        <taxon>Eukaryota</taxon>
        <taxon>Fungi</taxon>
        <taxon>Dikarya</taxon>
        <taxon>Ascomycota</taxon>
        <taxon>Pezizomycotina</taxon>
        <taxon>Sordariomycetes</taxon>
        <taxon>Xylariomycetidae</taxon>
        <taxon>Xylariales</taxon>
        <taxon>Xylariaceae</taxon>
        <taxon>Xylaria</taxon>
    </lineage>
</organism>
<evidence type="ECO:0008006" key="4">
    <source>
        <dbReference type="Google" id="ProtNLM"/>
    </source>
</evidence>
<feature type="region of interest" description="Disordered" evidence="1">
    <location>
        <begin position="313"/>
        <end position="507"/>
    </location>
</feature>
<feature type="region of interest" description="Disordered" evidence="1">
    <location>
        <begin position="1"/>
        <end position="293"/>
    </location>
</feature>
<feature type="compositionally biased region" description="Pro residues" evidence="1">
    <location>
        <begin position="646"/>
        <end position="656"/>
    </location>
</feature>
<feature type="compositionally biased region" description="Low complexity" evidence="1">
    <location>
        <begin position="243"/>
        <end position="257"/>
    </location>
</feature>
<feature type="compositionally biased region" description="Polar residues" evidence="1">
    <location>
        <begin position="313"/>
        <end position="335"/>
    </location>
</feature>
<gene>
    <name evidence="2" type="ORF">FHL15_004331</name>
</gene>
<feature type="compositionally biased region" description="Polar residues" evidence="1">
    <location>
        <begin position="555"/>
        <end position="573"/>
    </location>
</feature>
<feature type="compositionally biased region" description="Basic and acidic residues" evidence="1">
    <location>
        <begin position="359"/>
        <end position="369"/>
    </location>
</feature>
<dbReference type="Proteomes" id="UP000319160">
    <property type="component" value="Unassembled WGS sequence"/>
</dbReference>
<feature type="compositionally biased region" description="Polar residues" evidence="1">
    <location>
        <begin position="581"/>
        <end position="607"/>
    </location>
</feature>
<feature type="compositionally biased region" description="Polar residues" evidence="1">
    <location>
        <begin position="1046"/>
        <end position="1058"/>
    </location>
</feature>
<evidence type="ECO:0000313" key="3">
    <source>
        <dbReference type="Proteomes" id="UP000319160"/>
    </source>
</evidence>
<feature type="compositionally biased region" description="Pro residues" evidence="1">
    <location>
        <begin position="145"/>
        <end position="165"/>
    </location>
</feature>
<accession>A0A553I3U6</accession>
<keyword evidence="3" id="KW-1185">Reference proteome</keyword>
<dbReference type="OrthoDB" id="4155914at2759"/>
<evidence type="ECO:0000313" key="2">
    <source>
        <dbReference type="EMBL" id="TRX94870.1"/>
    </source>
</evidence>
<feature type="region of interest" description="Disordered" evidence="1">
    <location>
        <begin position="999"/>
        <end position="1070"/>
    </location>
</feature>
<feature type="compositionally biased region" description="Low complexity" evidence="1">
    <location>
        <begin position="81"/>
        <end position="94"/>
    </location>
</feature>
<reference evidence="3" key="1">
    <citation type="submission" date="2019-06" db="EMBL/GenBank/DDBJ databases">
        <title>Draft genome sequence of the griseofulvin-producing fungus Xylaria cubensis strain G536.</title>
        <authorList>
            <person name="Mead M.E."/>
            <person name="Raja H.A."/>
            <person name="Steenwyk J.L."/>
            <person name="Knowles S.L."/>
            <person name="Oberlies N.H."/>
            <person name="Rokas A."/>
        </authorList>
    </citation>
    <scope>NUCLEOTIDE SEQUENCE [LARGE SCALE GENOMIC DNA]</scope>
    <source>
        <strain evidence="3">G536</strain>
    </source>
</reference>
<evidence type="ECO:0000256" key="1">
    <source>
        <dbReference type="SAM" id="MobiDB-lite"/>
    </source>
</evidence>
<protein>
    <recommendedName>
        <fullName evidence="4">S-adenosylmethionine-dependent methyltransferase-like protein</fullName>
    </recommendedName>
</protein>
<dbReference type="AlphaFoldDB" id="A0A553I3U6"/>
<feature type="compositionally biased region" description="Low complexity" evidence="1">
    <location>
        <begin position="432"/>
        <end position="460"/>
    </location>
</feature>
<feature type="compositionally biased region" description="Low complexity" evidence="1">
    <location>
        <begin position="631"/>
        <end position="645"/>
    </location>
</feature>
<feature type="compositionally biased region" description="Low complexity" evidence="1">
    <location>
        <begin position="405"/>
        <end position="422"/>
    </location>
</feature>
<dbReference type="EMBL" id="VFLP01000019">
    <property type="protein sequence ID" value="TRX94870.1"/>
    <property type="molecule type" value="Genomic_DNA"/>
</dbReference>
<comment type="caution">
    <text evidence="2">The sequence shown here is derived from an EMBL/GenBank/DDBJ whole genome shotgun (WGS) entry which is preliminary data.</text>
</comment>
<feature type="compositionally biased region" description="Polar residues" evidence="1">
    <location>
        <begin position="471"/>
        <end position="487"/>
    </location>
</feature>
<name>A0A553I3U6_9PEZI</name>
<sequence>MPSFGRIGRHSNRSQHNLLEQQQQSQQQQQPPPPQPQAQQQQQQQQVQQAALQHQLHLQQQQQQQQQTPAATGGGGGGGALPLQKSSSAAASPAQQTPGPRKVSTAGIGPESSSNPPSASPGPPPSLSSTDSFHRQQQQQQQQQPPQPPSPSQQPQQPTPPPPPQQQQSRQVDSRAGQPPPSSQHQHQNPQHQQQQPPQPQTSQHQHQHQHQSHFSLAGLTNAQPRDLLRKANPNLPPPPGQGPNTIPLNQPNLSNPSPNPAIYNPRQPPQQLPPPQPRDNFAELVSRSQSARYSAHITPLQTQALFASIASSSVDDLSQTAAGHSPVVSHSQTPPAEPKRSTRKLIKHLITGSSSKPSPEKYAHEPSHENAAPGLVRRPSKKSDKSTKGNPLLTRSIDHPDWVPPQRSSSRPQAQQQQPQLQPQPQPQPQPQHSHQQQQHQAQQHPQQQPQHVQQSPVQGVGGFDGTYSIGRSNQELLAQASQEALPSTIRPVPPEAVESSPYDQEELAFHQQQAIALHQAQLLQQQGHPQTQQQLDQQQQQLYGQIVVDPAQTPYQYASPQEQYQGSNPSSVYIGHLTTEASQPPNPETVSQLSHESPTTDSEQPPDNFHSARESPAVGQAPHEPQLPPVQQEQQPPTTASQGMPPPPPQPGAPGAPSQGRRSADNDKMRNVEPPPGPPPSYRHSQGPLNALSPLPTTPGAGNATPNFRPGTTERQQYEGSNVEDRNRTNSPQPSEGVDHEKQFKDLVTKYKNVKRLYFDGKTQIEQMTSQIEQLQNAVANQRMSQSRTALDDNEYSTRFNRLNGAINNLAFNIRKDWSTLPGWIEQYVTADAVKTGKQEMTAVGRAIISRWVMEEIFNKCFHPALDVDLSCHLKQIEQNIRRHSYTMNSQEEFDALTAKVVTWRMATLEGLKHMLNSPDSGDHRADFTKMTTTNLTATLYRHLTDPPPAGVDGSASMIVELAVGIAANLPLESRDVALTYPMPGDLIQLDIMEPEKTPLPPLPELADDAEESTKDAEKAAKREKTKSGMLTMLGGVPHPASSRKGSTASILTDTTPPAAAAAAPPKDAPRVRFAGFVGVEVRGRQVLAKAPVWPIS</sequence>
<feature type="compositionally biased region" description="Low complexity" evidence="1">
    <location>
        <begin position="183"/>
        <end position="205"/>
    </location>
</feature>
<feature type="compositionally biased region" description="Basic and acidic residues" evidence="1">
    <location>
        <begin position="664"/>
        <end position="673"/>
    </location>
</feature>
<feature type="compositionally biased region" description="Pro residues" evidence="1">
    <location>
        <begin position="267"/>
        <end position="278"/>
    </location>
</feature>
<feature type="compositionally biased region" description="Low complexity" evidence="1">
    <location>
        <begin position="127"/>
        <end position="144"/>
    </location>
</feature>
<feature type="compositionally biased region" description="Low complexity" evidence="1">
    <location>
        <begin position="37"/>
        <end position="71"/>
    </location>
</feature>
<dbReference type="PANTHER" id="PTHR48125:SF12">
    <property type="entry name" value="AT HOOK TRANSCRIPTION FACTOR FAMILY-RELATED"/>
    <property type="match status" value="1"/>
</dbReference>
<dbReference type="PANTHER" id="PTHR48125">
    <property type="entry name" value="LP07818P1"/>
    <property type="match status" value="1"/>
</dbReference>
<dbReference type="STRING" id="2512241.A0A553I3U6"/>
<feature type="compositionally biased region" description="Low complexity" evidence="1">
    <location>
        <begin position="1059"/>
        <end position="1068"/>
    </location>
</feature>